<organism evidence="1 2">
    <name type="scientific">Phytohabitans aurantiacus</name>
    <dbReference type="NCBI Taxonomy" id="3016789"/>
    <lineage>
        <taxon>Bacteria</taxon>
        <taxon>Bacillati</taxon>
        <taxon>Actinomycetota</taxon>
        <taxon>Actinomycetes</taxon>
        <taxon>Micromonosporales</taxon>
        <taxon>Micromonosporaceae</taxon>
    </lineage>
</organism>
<accession>A0ABQ5R589</accession>
<protein>
    <recommendedName>
        <fullName evidence="3">DUF222 domain-containing protein</fullName>
    </recommendedName>
</protein>
<evidence type="ECO:0000313" key="1">
    <source>
        <dbReference type="EMBL" id="GLI01959.1"/>
    </source>
</evidence>
<gene>
    <name evidence="1" type="ORF">Pa4123_72360</name>
</gene>
<keyword evidence="2" id="KW-1185">Reference proteome</keyword>
<dbReference type="EMBL" id="BSDI01000052">
    <property type="protein sequence ID" value="GLI01959.1"/>
    <property type="molecule type" value="Genomic_DNA"/>
</dbReference>
<dbReference type="Proteomes" id="UP001144280">
    <property type="component" value="Unassembled WGS sequence"/>
</dbReference>
<evidence type="ECO:0000313" key="2">
    <source>
        <dbReference type="Proteomes" id="UP001144280"/>
    </source>
</evidence>
<evidence type="ECO:0008006" key="3">
    <source>
        <dbReference type="Google" id="ProtNLM"/>
    </source>
</evidence>
<name>A0ABQ5R589_9ACTN</name>
<reference evidence="1" key="1">
    <citation type="submission" date="2022-12" db="EMBL/GenBank/DDBJ databases">
        <title>New Phytohabitans aurantiacus sp. RD004123 nov., an actinomycete isolated from soil.</title>
        <authorList>
            <person name="Triningsih D.W."/>
            <person name="Harunari E."/>
            <person name="Igarashi Y."/>
        </authorList>
    </citation>
    <scope>NUCLEOTIDE SEQUENCE</scope>
    <source>
        <strain evidence="1">RD004123</strain>
    </source>
</reference>
<proteinExistence type="predicted"/>
<sequence length="129" mass="13561">MAALLGWGGRECGSVVVRGEGARMAPGGDAVAVAVEALRRDAREWRRWADGLDAAARVAGDLDLTANEMCGLSEIVGLPVLYRAVQRRAVELAATGAREFVAVADALTSAADGYEADERAAVHRLLGVW</sequence>
<comment type="caution">
    <text evidence="1">The sequence shown here is derived from an EMBL/GenBank/DDBJ whole genome shotgun (WGS) entry which is preliminary data.</text>
</comment>